<protein>
    <submittedName>
        <fullName evidence="1">PilZ domain-containing protein</fullName>
    </submittedName>
</protein>
<evidence type="ECO:0000313" key="2">
    <source>
        <dbReference type="Proteomes" id="UP000236023"/>
    </source>
</evidence>
<dbReference type="EMBL" id="POUT01000009">
    <property type="protein sequence ID" value="PNG07482.1"/>
    <property type="molecule type" value="Genomic_DNA"/>
</dbReference>
<dbReference type="RefSeq" id="WP_037043797.1">
    <property type="nucleotide sequence ID" value="NZ_JAMOHU010000038.1"/>
</dbReference>
<evidence type="ECO:0000313" key="1">
    <source>
        <dbReference type="EMBL" id="PNG07482.1"/>
    </source>
</evidence>
<accession>A0A2N8SYA9</accession>
<sequence length="207" mass="23549">MAEQTILSKDELSFIKKLMQRNGNSAVERTGFRLDGGPQSNELLLQLATHAELSLQAEFDDFRMSFPLQLKEDELHSLDLQLAPPLIYERGPVTRAWRLHLEQPLPLLENDGGESSLSVHELSPHGLLVDAGKRRKPPKHFHLRLALPDVAPLEIEAHRVRELKGGLAAYEVAFAEEKDAERIRSFLYRQHQRLHPELQPELPADLV</sequence>
<proteinExistence type="predicted"/>
<dbReference type="Proteomes" id="UP000236023">
    <property type="component" value="Unassembled WGS sequence"/>
</dbReference>
<name>A0A2N8SYA9_STUST</name>
<comment type="caution">
    <text evidence="1">The sequence shown here is derived from an EMBL/GenBank/DDBJ whole genome shotgun (WGS) entry which is preliminary data.</text>
</comment>
<organism evidence="1 2">
    <name type="scientific">Stutzerimonas stutzeri</name>
    <name type="common">Pseudomonas stutzeri</name>
    <dbReference type="NCBI Taxonomy" id="316"/>
    <lineage>
        <taxon>Bacteria</taxon>
        <taxon>Pseudomonadati</taxon>
        <taxon>Pseudomonadota</taxon>
        <taxon>Gammaproteobacteria</taxon>
        <taxon>Pseudomonadales</taxon>
        <taxon>Pseudomonadaceae</taxon>
        <taxon>Stutzerimonas</taxon>
    </lineage>
</organism>
<dbReference type="AlphaFoldDB" id="A0A2N8SYA9"/>
<reference evidence="1 2" key="1">
    <citation type="submission" date="2018-01" db="EMBL/GenBank/DDBJ databases">
        <title>Denitrification phenotypes of diverse strains of Pseudomonas stutzeri.</title>
        <authorList>
            <person name="Milligan D.A."/>
            <person name="Bergaust L."/>
            <person name="Bakken L.R."/>
            <person name="Frostegard A."/>
        </authorList>
    </citation>
    <scope>NUCLEOTIDE SEQUENCE [LARGE SCALE GENOMIC DNA]</scope>
    <source>
        <strain evidence="1 2">24a75</strain>
    </source>
</reference>
<gene>
    <name evidence="1" type="ORF">CXK94_16875</name>
</gene>